<organism evidence="1">
    <name type="scientific">uncultured Caudovirales phage</name>
    <dbReference type="NCBI Taxonomy" id="2100421"/>
    <lineage>
        <taxon>Viruses</taxon>
        <taxon>Duplodnaviria</taxon>
        <taxon>Heunggongvirae</taxon>
        <taxon>Uroviricota</taxon>
        <taxon>Caudoviricetes</taxon>
        <taxon>Peduoviridae</taxon>
        <taxon>Maltschvirus</taxon>
        <taxon>Maltschvirus maltsch</taxon>
    </lineage>
</organism>
<name>A0A6J5KKN5_9CAUD</name>
<evidence type="ECO:0000313" key="1">
    <source>
        <dbReference type="EMBL" id="CAB4122251.1"/>
    </source>
</evidence>
<dbReference type="EMBL" id="LR796157">
    <property type="protein sequence ID" value="CAB4122251.1"/>
    <property type="molecule type" value="Genomic_DNA"/>
</dbReference>
<reference evidence="1" key="1">
    <citation type="submission" date="2020-04" db="EMBL/GenBank/DDBJ databases">
        <authorList>
            <person name="Chiriac C."/>
            <person name="Salcher M."/>
            <person name="Ghai R."/>
            <person name="Kavagutti S V."/>
        </authorList>
    </citation>
    <scope>NUCLEOTIDE SEQUENCE</scope>
</reference>
<protein>
    <submittedName>
        <fullName evidence="1">Uncharacterized protein</fullName>
    </submittedName>
</protein>
<accession>A0A6J5KKN5</accession>
<sequence>MGLKNIVGKAGGLKNIAQNPAGAAGTLVGGAVAAAGHPYIAAAVAKGTEKVVNKGIQLAHDPEVQAKAREIGNETVTRGRAAIQGLASRAGELAHGLGN</sequence>
<proteinExistence type="predicted"/>
<gene>
    <name evidence="1" type="ORF">UFOVP27_126</name>
</gene>